<keyword evidence="2" id="KW-1185">Reference proteome</keyword>
<accession>A0ABR6Z8S3</accession>
<name>A0ABR6Z8S3_9BURK</name>
<comment type="caution">
    <text evidence="1">The sequence shown here is derived from an EMBL/GenBank/DDBJ whole genome shotgun (WGS) entry which is preliminary data.</text>
</comment>
<organism evidence="1 2">
    <name type="scientific">Undibacterium umbellatum</name>
    <dbReference type="NCBI Taxonomy" id="2762300"/>
    <lineage>
        <taxon>Bacteria</taxon>
        <taxon>Pseudomonadati</taxon>
        <taxon>Pseudomonadota</taxon>
        <taxon>Betaproteobacteria</taxon>
        <taxon>Burkholderiales</taxon>
        <taxon>Oxalobacteraceae</taxon>
        <taxon>Undibacterium</taxon>
    </lineage>
</organism>
<reference evidence="1 2" key="1">
    <citation type="submission" date="2020-08" db="EMBL/GenBank/DDBJ databases">
        <title>Novel species isolated from subtropical streams in China.</title>
        <authorList>
            <person name="Lu H."/>
        </authorList>
    </citation>
    <scope>NUCLEOTIDE SEQUENCE [LARGE SCALE GENOMIC DNA]</scope>
    <source>
        <strain evidence="1 2">NL8W</strain>
    </source>
</reference>
<protein>
    <submittedName>
        <fullName evidence="1">Uncharacterized protein</fullName>
    </submittedName>
</protein>
<gene>
    <name evidence="1" type="ORF">H8L47_10375</name>
</gene>
<dbReference type="Proteomes" id="UP000646911">
    <property type="component" value="Unassembled WGS sequence"/>
</dbReference>
<evidence type="ECO:0000313" key="1">
    <source>
        <dbReference type="EMBL" id="MBC3907974.1"/>
    </source>
</evidence>
<evidence type="ECO:0000313" key="2">
    <source>
        <dbReference type="Proteomes" id="UP000646911"/>
    </source>
</evidence>
<sequence>MTYIQYLRIGELSIAMLLILYAESYSAIRNFAIRHGDTIAPNRDLLALGAANLIQRTQCR</sequence>
<dbReference type="EMBL" id="JACOFX010000004">
    <property type="protein sequence ID" value="MBC3907974.1"/>
    <property type="molecule type" value="Genomic_DNA"/>
</dbReference>
<proteinExistence type="predicted"/>
<dbReference type="RefSeq" id="WP_186953781.1">
    <property type="nucleotide sequence ID" value="NZ_JACOFX010000004.1"/>
</dbReference>